<reference evidence="1 2" key="1">
    <citation type="submission" date="2019-03" db="EMBL/GenBank/DDBJ databases">
        <title>Draft genome sequences of novel Actinobacteria.</title>
        <authorList>
            <person name="Sahin N."/>
            <person name="Ay H."/>
            <person name="Saygin H."/>
        </authorList>
    </citation>
    <scope>NUCLEOTIDE SEQUENCE [LARGE SCALE GENOMIC DNA]</scope>
    <source>
        <strain evidence="1 2">CH32</strain>
    </source>
</reference>
<keyword evidence="2" id="KW-1185">Reference proteome</keyword>
<dbReference type="Proteomes" id="UP000295302">
    <property type="component" value="Unassembled WGS sequence"/>
</dbReference>
<dbReference type="AlphaFoldDB" id="A0A4R4Z8G6"/>
<dbReference type="RefSeq" id="WP_132609088.1">
    <property type="nucleotide sequence ID" value="NZ_SMKQ01000008.1"/>
</dbReference>
<proteinExistence type="predicted"/>
<organism evidence="1 2">
    <name type="scientific">Nonomuraea terrae</name>
    <dbReference type="NCBI Taxonomy" id="2530383"/>
    <lineage>
        <taxon>Bacteria</taxon>
        <taxon>Bacillati</taxon>
        <taxon>Actinomycetota</taxon>
        <taxon>Actinomycetes</taxon>
        <taxon>Streptosporangiales</taxon>
        <taxon>Streptosporangiaceae</taxon>
        <taxon>Nonomuraea</taxon>
    </lineage>
</organism>
<evidence type="ECO:0000313" key="2">
    <source>
        <dbReference type="Proteomes" id="UP000295302"/>
    </source>
</evidence>
<accession>A0A4R4Z8G6</accession>
<sequence>MRLLDRSSAREQALVTKVAFAEIALSEARRQASLAADAADVPVEISKALRAPRGVDSVVEVYHRGVRIRSLLHALGRRDPAREARVWQCLRERVDRELEARAA</sequence>
<gene>
    <name evidence="1" type="ORF">E1286_04885</name>
</gene>
<name>A0A4R4Z8G6_9ACTN</name>
<dbReference type="EMBL" id="SMKQ01000008">
    <property type="protein sequence ID" value="TDD54528.1"/>
    <property type="molecule type" value="Genomic_DNA"/>
</dbReference>
<comment type="caution">
    <text evidence="1">The sequence shown here is derived from an EMBL/GenBank/DDBJ whole genome shotgun (WGS) entry which is preliminary data.</text>
</comment>
<protein>
    <submittedName>
        <fullName evidence="1">Uncharacterized protein</fullName>
    </submittedName>
</protein>
<evidence type="ECO:0000313" key="1">
    <source>
        <dbReference type="EMBL" id="TDD54528.1"/>
    </source>
</evidence>